<evidence type="ECO:0000256" key="1">
    <source>
        <dbReference type="ARBA" id="ARBA00004752"/>
    </source>
</evidence>
<dbReference type="SUPFAM" id="SSF47090">
    <property type="entry name" value="PGBD-like"/>
    <property type="match status" value="1"/>
</dbReference>
<keyword evidence="4 7" id="KW-0133">Cell shape</keyword>
<feature type="signal peptide" evidence="8">
    <location>
        <begin position="1"/>
        <end position="21"/>
    </location>
</feature>
<dbReference type="InterPro" id="IPR002477">
    <property type="entry name" value="Peptidoglycan-bd-like"/>
</dbReference>
<feature type="active site" description="Nucleophile" evidence="7">
    <location>
        <position position="436"/>
    </location>
</feature>
<comment type="similarity">
    <text evidence="2">Belongs to the YkuD family.</text>
</comment>
<feature type="domain" description="L,D-TPase catalytic" evidence="9">
    <location>
        <begin position="283"/>
        <end position="458"/>
    </location>
</feature>
<accession>A0A5Q4ZNN5</accession>
<dbReference type="GO" id="GO:0009252">
    <property type="term" value="P:peptidoglycan biosynthetic process"/>
    <property type="evidence" value="ECO:0007669"/>
    <property type="project" value="UniProtKB-UniPathway"/>
</dbReference>
<dbReference type="EMBL" id="LR721750">
    <property type="protein sequence ID" value="VVV03824.1"/>
    <property type="molecule type" value="Genomic_DNA"/>
</dbReference>
<dbReference type="GO" id="GO:0004180">
    <property type="term" value="F:carboxypeptidase activity"/>
    <property type="evidence" value="ECO:0007669"/>
    <property type="project" value="UniProtKB-ARBA"/>
</dbReference>
<evidence type="ECO:0000256" key="7">
    <source>
        <dbReference type="PROSITE-ProRule" id="PRU01373"/>
    </source>
</evidence>
<comment type="pathway">
    <text evidence="1 7">Cell wall biogenesis; peptidoglycan biosynthesis.</text>
</comment>
<dbReference type="SUPFAM" id="SSF141523">
    <property type="entry name" value="L,D-transpeptidase catalytic domain-like"/>
    <property type="match status" value="1"/>
</dbReference>
<dbReference type="Pfam" id="PF01471">
    <property type="entry name" value="PG_binding_1"/>
    <property type="match status" value="1"/>
</dbReference>
<evidence type="ECO:0000256" key="4">
    <source>
        <dbReference type="ARBA" id="ARBA00022960"/>
    </source>
</evidence>
<dbReference type="Pfam" id="PF03734">
    <property type="entry name" value="YkuD"/>
    <property type="match status" value="1"/>
</dbReference>
<dbReference type="PANTHER" id="PTHR41533:SF1">
    <property type="entry name" value="L,D-TRANSPEPTIDASE YCBB-RELATED"/>
    <property type="match status" value="1"/>
</dbReference>
<dbReference type="InterPro" id="IPR038063">
    <property type="entry name" value="Transpep_catalytic_dom"/>
</dbReference>
<evidence type="ECO:0000256" key="2">
    <source>
        <dbReference type="ARBA" id="ARBA00005992"/>
    </source>
</evidence>
<dbReference type="Gene3D" id="2.40.440.10">
    <property type="entry name" value="L,D-transpeptidase catalytic domain-like"/>
    <property type="match status" value="1"/>
</dbReference>
<dbReference type="PROSITE" id="PS52029">
    <property type="entry name" value="LD_TPASE"/>
    <property type="match status" value="1"/>
</dbReference>
<dbReference type="GO" id="GO:0008360">
    <property type="term" value="P:regulation of cell shape"/>
    <property type="evidence" value="ECO:0007669"/>
    <property type="project" value="UniProtKB-UniRule"/>
</dbReference>
<protein>
    <recommendedName>
        <fullName evidence="9">L,D-TPase catalytic domain-containing protein</fullName>
    </recommendedName>
</protein>
<evidence type="ECO:0000256" key="5">
    <source>
        <dbReference type="ARBA" id="ARBA00022984"/>
    </source>
</evidence>
<keyword evidence="8" id="KW-0732">Signal</keyword>
<feature type="active site" description="Proton donor/acceptor" evidence="7">
    <location>
        <position position="417"/>
    </location>
</feature>
<evidence type="ECO:0000259" key="9">
    <source>
        <dbReference type="PROSITE" id="PS52029"/>
    </source>
</evidence>
<feature type="chain" id="PRO_5024376726" description="L,D-TPase catalytic domain-containing protein" evidence="8">
    <location>
        <begin position="22"/>
        <end position="512"/>
    </location>
</feature>
<gene>
    <name evidence="10" type="ORF">AW0309160_01207</name>
</gene>
<dbReference type="InterPro" id="IPR036365">
    <property type="entry name" value="PGBD-like_sf"/>
</dbReference>
<dbReference type="UniPathway" id="UPA00219"/>
<dbReference type="GO" id="GO:0016740">
    <property type="term" value="F:transferase activity"/>
    <property type="evidence" value="ECO:0007669"/>
    <property type="project" value="UniProtKB-KW"/>
</dbReference>
<keyword evidence="5 7" id="KW-0573">Peptidoglycan synthesis</keyword>
<dbReference type="InterPro" id="IPR052905">
    <property type="entry name" value="LD-transpeptidase_YkuD-like"/>
</dbReference>
<evidence type="ECO:0000256" key="6">
    <source>
        <dbReference type="ARBA" id="ARBA00023316"/>
    </source>
</evidence>
<dbReference type="GO" id="GO:0071555">
    <property type="term" value="P:cell wall organization"/>
    <property type="evidence" value="ECO:0007669"/>
    <property type="project" value="UniProtKB-UniRule"/>
</dbReference>
<name>A0A5Q4ZNN5_9GAMM</name>
<keyword evidence="3" id="KW-0808">Transferase</keyword>
<evidence type="ECO:0000313" key="10">
    <source>
        <dbReference type="EMBL" id="VVV03824.1"/>
    </source>
</evidence>
<dbReference type="AlphaFoldDB" id="A0A5Q4ZNN5"/>
<dbReference type="Gene3D" id="1.10.101.10">
    <property type="entry name" value="PGBD-like superfamily/PGBD"/>
    <property type="match status" value="1"/>
</dbReference>
<proteinExistence type="inferred from homology"/>
<dbReference type="CDD" id="cd16913">
    <property type="entry name" value="YkuD_like"/>
    <property type="match status" value="1"/>
</dbReference>
<organism evidence="10">
    <name type="scientific">Aliivibrio wodanis</name>
    <dbReference type="NCBI Taxonomy" id="80852"/>
    <lineage>
        <taxon>Bacteria</taxon>
        <taxon>Pseudomonadati</taxon>
        <taxon>Pseudomonadota</taxon>
        <taxon>Gammaproteobacteria</taxon>
        <taxon>Vibrionales</taxon>
        <taxon>Vibrionaceae</taxon>
        <taxon>Aliivibrio</taxon>
    </lineage>
</organism>
<sequence>MGKLTALCFICLMSVSFLSQASRVDEYINKYDMQLFYPEAVSMLYPNSQRQWNSDKAQKDLENQLALLILADLNSALENRYYLLQQAIGLEYDILATDTLIYLLTYQSLISKKGTSWFFGGRLETHLGEPSPQIITQLHQAFENKELENITQTLPPNSSQYAALYEQLLSYYDPYHVPVDKMPFSRVIKPNEVLSNQNLLLRLQVSGELNQEDVERLSQDVNGIYHSELVDIVKQFQTRHGLASDGIIGPKTIFWLNMSAQERVRIMALNIQRLRLWQDKKNRFVLVNIPSYEMGYWQEDKLLFHSKVIVGKPARKTPLLSSRLDSIVFNPNWKVPIRIMKEDILPKAFNNQDYLLTHNYEVIPTWRSNDVIPLNEIEWDTMTVDNFPYKLRQKSGNSNALGRYKFNIPNRNAIYLHDTPSRSLFKKQHRAYSSGCIRVERASEFAQLLMKESQFSVQDYKNYHQLPKTNTVGLGKRILVYTIYQTAWVDDKNQIQFRNDIYKYDKWSKSRN</sequence>
<dbReference type="InterPro" id="IPR005490">
    <property type="entry name" value="LD_TPept_cat_dom"/>
</dbReference>
<dbReference type="InterPro" id="IPR036366">
    <property type="entry name" value="PGBDSf"/>
</dbReference>
<reference evidence="10" key="1">
    <citation type="submission" date="2019-09" db="EMBL/GenBank/DDBJ databases">
        <authorList>
            <person name="Hjerde E."/>
        </authorList>
    </citation>
    <scope>NUCLEOTIDE SEQUENCE</scope>
    <source>
        <strain evidence="10">06/09/160</strain>
    </source>
</reference>
<dbReference type="PANTHER" id="PTHR41533">
    <property type="entry name" value="L,D-TRANSPEPTIDASE HI_1667-RELATED"/>
    <property type="match status" value="1"/>
</dbReference>
<evidence type="ECO:0000256" key="8">
    <source>
        <dbReference type="SAM" id="SignalP"/>
    </source>
</evidence>
<keyword evidence="6 7" id="KW-0961">Cell wall biogenesis/degradation</keyword>
<evidence type="ECO:0000256" key="3">
    <source>
        <dbReference type="ARBA" id="ARBA00022679"/>
    </source>
</evidence>